<dbReference type="PANTHER" id="PTHR47331">
    <property type="entry name" value="PHD-TYPE DOMAIN-CONTAINING PROTEIN"/>
    <property type="match status" value="1"/>
</dbReference>
<dbReference type="Pfam" id="PF03564">
    <property type="entry name" value="DUF1759"/>
    <property type="match status" value="1"/>
</dbReference>
<dbReference type="InterPro" id="IPR040676">
    <property type="entry name" value="DUF5641"/>
</dbReference>
<dbReference type="GO" id="GO:0042575">
    <property type="term" value="C:DNA polymerase complex"/>
    <property type="evidence" value="ECO:0007669"/>
    <property type="project" value="UniProtKB-ARBA"/>
</dbReference>
<dbReference type="Gene3D" id="2.60.40.3770">
    <property type="match status" value="1"/>
</dbReference>
<dbReference type="Pfam" id="PF05380">
    <property type="entry name" value="Peptidase_A17"/>
    <property type="match status" value="1"/>
</dbReference>
<dbReference type="Gene3D" id="1.10.340.70">
    <property type="match status" value="1"/>
</dbReference>
<dbReference type="PROSITE" id="PS50994">
    <property type="entry name" value="INTEGRASE"/>
    <property type="match status" value="1"/>
</dbReference>
<dbReference type="InterPro" id="IPR005312">
    <property type="entry name" value="DUF1759"/>
</dbReference>
<organism evidence="4 5">
    <name type="scientific">Meloidogyne enterolobii</name>
    <name type="common">Root-knot nematode worm</name>
    <name type="synonym">Meloidogyne mayaguensis</name>
    <dbReference type="NCBI Taxonomy" id="390850"/>
    <lineage>
        <taxon>Eukaryota</taxon>
        <taxon>Metazoa</taxon>
        <taxon>Ecdysozoa</taxon>
        <taxon>Nematoda</taxon>
        <taxon>Chromadorea</taxon>
        <taxon>Rhabditida</taxon>
        <taxon>Tylenchina</taxon>
        <taxon>Tylenchomorpha</taxon>
        <taxon>Tylenchoidea</taxon>
        <taxon>Meloidogynidae</taxon>
        <taxon>Meloidogyninae</taxon>
        <taxon>Meloidogyne</taxon>
    </lineage>
</organism>
<comment type="caution">
    <text evidence="4">The sequence shown here is derived from an EMBL/GenBank/DDBJ whole genome shotgun (WGS) entry which is preliminary data.</text>
</comment>
<dbReference type="InterPro" id="IPR041588">
    <property type="entry name" value="Integrase_H2C2"/>
</dbReference>
<feature type="domain" description="Integrase catalytic" evidence="3">
    <location>
        <begin position="1395"/>
        <end position="1592"/>
    </location>
</feature>
<dbReference type="InterPro" id="IPR008042">
    <property type="entry name" value="Retrotrans_Pao"/>
</dbReference>
<keyword evidence="2" id="KW-0472">Membrane</keyword>
<dbReference type="GO" id="GO:0003676">
    <property type="term" value="F:nucleic acid binding"/>
    <property type="evidence" value="ECO:0007669"/>
    <property type="project" value="InterPro"/>
</dbReference>
<feature type="transmembrane region" description="Helical" evidence="2">
    <location>
        <begin position="1943"/>
        <end position="1965"/>
    </location>
</feature>
<dbReference type="SUPFAM" id="SSF53098">
    <property type="entry name" value="Ribonuclease H-like"/>
    <property type="match status" value="1"/>
</dbReference>
<keyword evidence="2" id="KW-0812">Transmembrane</keyword>
<sequence>MSGIIRQSMAPALTRLRGYLDEVRPILDAQERTEEGLDLLRNILVKIKRTVNKLEEKANQWQGYIRGLPADDRAAEEQIQAGFSQNGQHYAVWIDNAHEAIADIEILFANESEESSSQSAFSVELGVGQNRMNESRRHHVPKAENEVRENYFIPTHLPKTRLAEFYGDPLTWPEFWQAFTRTVDCLEIDPGLKAHYLIQSLRGKAKRSAMGYRPIAEHYEPLIDALKRQFGNEKAIRDTLHAELISLPMANESVYSLRSYLEEVERICRSLTAMGKVEDESIIVALREEAQRCVQSFSKNIDQNKFRGNWNTNKGFNNKRNNFRKENFERVFTVQSGDNRNRNFKKFEIVCYFCQGAHHAEKCEKVKLLHLRTKSLSEQNRCFLCLKKGHIIANCRSKINCYNCKGHHNKLICPKLFKNGKDERESKRVENVNHIEYSDNILTIVDEPKEVILMQCNMTLHNGNKYCEAVGLFDSGATINFITEEKVKELNLKKIGKQELRILPFSYKEPIRLDSACFIVEIMLDDGIKEKIVAYKIKKEMMPNIKCANLENGKIRALEKVPDILISIRHFWRFFKNLEPLSERLFKVETSVGTIICGELGNELNKAFSSNKNVSNFSMLNITTKEEEMNNFWSLETLGVREDPTSKDDQVAMEFFENTIKRGPNGQYIVKWPWKEEKDKLPSNYSLAYRRFVGLMERLKKNPELMKEYEKIINSDIERGVLEDARKVKGAVEHFLPHHPVVTTKKVRVVYDASAKIRGGKSLNELLYRGPIIMPELAGMLIRFRIPEIAIWADIEKAFHCLELDPEDREVLKLIWLKDVNKPISFTNLRYLRFSKVPFGVISSPFLLTATVRHHLESIDDPIAKMAKNNSYVDNILIGVESKEEAFKAYTRLKNIFIDARMNLREFISNCTEFNEGIPVEDRLEKNKPKILGIPWDIEKDKISLVFPQTEVNTKITKRVVLKQLASIFDPLGIVSPGLLSAKLFFQSLWEKERDWDTNLSVEESEEWGKIIEGWKTEPIEIERKVLIKNGTCQLHVFSDASKDAYAACVYIRCSFNEKNLVNILYARNRLKPKRMAVSIPRMELLGVLIATRAIKFVENQIGLKIEEKYLWCDSKPVLFWIKENHRGERFVENRLNEIRNHTDVKFGYVNTSENPADIATRGIVASDVRNCSIWWKGPEWLNKSVDCWPSELNFKVQEESVEEGNNFEINLVNNYEVDEFIDFSRWSNWNKLVKIILIVSLTCRTWLSKCKKKINGEFIKSLNFDKNLTGGNFLKTEIFILKLIQKSLCKDLLNDKMQIIEDENGLLRLNSRIGLSETPEAFRSPIILPKGCIAVKLIIEKIHVELMHSGVDSVLGNFLSRFWLPSARREVKKCIRSCKKCQKINGPKFALPVMPGLPKERLRESRTFETIGVDYLGPSLYKMEEGKAKFWIVIFTCLSTRAVHLEVIFELSALAFMHILRRFIAIRGCPEKIISDNANQFKVASELIGAKLVGKWTEKATNEEKSLNNFLIKKGIEWYFIPALSPWAGGIYERLVRLVKDSFKRTLGGVILSLEELRTFTKEVEFSINCRPITFVSVETDGPVCLRPIDFLVPNIEIKENNQLEEEEEEFTAGKLSTSEHLRLRLKATQKAFEKYWSRWTREYLLILRERSKWFHNNDRTSLKRHPRVGEVVIVQREGQPRNSWLLGKIIELDGTPPRSAKVQIGKKFYIRPINKLFPMEVETEEKDKIENKSDSESDQNIDNKGKKEELNQTVEIKKDNLMNVEKNRISKRDLKTKVSTHPMITRAKAGLVLVILQLIGFIMVGNSIQNYPLKGCKNCRLICTDFGVSTEVSPRNEKTEICCLQSCLVVLDGKKDIKFTLSKEITMKEYNCISTYWERGRKFKARITCPPIDPCKRVSGLFEQMVNIHCLSNKVLIILGILIGIIVSAIVSITLCLCKIVFTFGKILSLFWHIFKFICGLFCRRKVVKKDKSQRPLLTPGKDVRSNKKRNRRLHKLGLIVLVYCLIPVNLADVEVVSVQARSEDCYKKSNNLFCKINTVNTITLLPEGQTSSFTIKNEKGIIIGELEFVMKGLSILCNEEILGYLRSFETRIESVKRCPSVGTCKAGKCNNIKTNEVVPELEEWTKYPGNAYCIDGQSLWGFNCGLPGSTCYFYQIYAVPKSKENFKLVTCPTWDYSVEMEMSLVLNGNSEKSKFSLYPGLTVHWKDFKIMLWDLIPPIAPVLNSQFIIGNSGIAITENFKTLLDCGKYPGNFSQCKLDTSVCNECWEDTEKERISCNCVDLSVEDILNDPHKSLPLDVNRVKLRSVGSKIMSEISYLPIQVMIRIENWTIASNVEITKCKVTPIKLSGCYSCAGAIFKFICKADMGNILAEIKCKDNIFTAHCSKEGVEQYAVLSFSKEIVQENCEVICPAGISFFKLQGKLEFYVAERVKVVMKNGTPEIYTKQNTAGNWISDIWSNFKLIDLKSLILDFVNWKLILIIPLSLIIICFLFKLLFRFSPFFYTYRRLNNLFLLFLILSFVAFEIKCKDNIFTAHCSKEG</sequence>
<dbReference type="GO" id="GO:0015074">
    <property type="term" value="P:DNA integration"/>
    <property type="evidence" value="ECO:0007669"/>
    <property type="project" value="InterPro"/>
</dbReference>
<evidence type="ECO:0000256" key="1">
    <source>
        <dbReference type="SAM" id="MobiDB-lite"/>
    </source>
</evidence>
<dbReference type="Pfam" id="PF07245">
    <property type="entry name" value="Phlebovirus_G2"/>
    <property type="match status" value="1"/>
</dbReference>
<feature type="transmembrane region" description="Helical" evidence="2">
    <location>
        <begin position="2478"/>
        <end position="2499"/>
    </location>
</feature>
<dbReference type="Gene3D" id="3.30.70.270">
    <property type="match status" value="1"/>
</dbReference>
<evidence type="ECO:0000313" key="4">
    <source>
        <dbReference type="EMBL" id="CAD2162003.1"/>
    </source>
</evidence>
<dbReference type="Gene3D" id="2.60.98.50">
    <property type="match status" value="1"/>
</dbReference>
<dbReference type="PANTHER" id="PTHR47331:SF1">
    <property type="entry name" value="GAG-LIKE PROTEIN"/>
    <property type="match status" value="1"/>
</dbReference>
<dbReference type="EMBL" id="CAJEWN010000089">
    <property type="protein sequence ID" value="CAD2162003.1"/>
    <property type="molecule type" value="Genomic_DNA"/>
</dbReference>
<protein>
    <recommendedName>
        <fullName evidence="3">Integrase catalytic domain-containing protein</fullName>
    </recommendedName>
</protein>
<dbReference type="OrthoDB" id="5920214at2759"/>
<evidence type="ECO:0000256" key="2">
    <source>
        <dbReference type="SAM" id="Phobius"/>
    </source>
</evidence>
<dbReference type="InterPro" id="IPR036397">
    <property type="entry name" value="RNaseH_sf"/>
</dbReference>
<feature type="transmembrane region" description="Helical" evidence="2">
    <location>
        <begin position="2511"/>
        <end position="2528"/>
    </location>
</feature>
<accession>A0A6V7UNG3</accession>
<evidence type="ECO:0000313" key="5">
    <source>
        <dbReference type="Proteomes" id="UP000580250"/>
    </source>
</evidence>
<feature type="transmembrane region" description="Helical" evidence="2">
    <location>
        <begin position="1996"/>
        <end position="2014"/>
    </location>
</feature>
<feature type="region of interest" description="Disordered" evidence="1">
    <location>
        <begin position="1727"/>
        <end position="1749"/>
    </location>
</feature>
<dbReference type="Proteomes" id="UP000580250">
    <property type="component" value="Unassembled WGS sequence"/>
</dbReference>
<name>A0A6V7UNG3_MELEN</name>
<proteinExistence type="predicted"/>
<dbReference type="InterPro" id="IPR043128">
    <property type="entry name" value="Rev_trsase/Diguanyl_cyclase"/>
</dbReference>
<feature type="transmembrane region" description="Helical" evidence="2">
    <location>
        <begin position="1791"/>
        <end position="1810"/>
    </location>
</feature>
<evidence type="ECO:0000259" key="3">
    <source>
        <dbReference type="PROSITE" id="PS50994"/>
    </source>
</evidence>
<dbReference type="SUPFAM" id="SSF56672">
    <property type="entry name" value="DNA/RNA polymerases"/>
    <property type="match status" value="1"/>
</dbReference>
<reference evidence="4 5" key="1">
    <citation type="submission" date="2020-08" db="EMBL/GenBank/DDBJ databases">
        <authorList>
            <person name="Koutsovoulos G."/>
            <person name="Danchin GJ E."/>
        </authorList>
    </citation>
    <scope>NUCLEOTIDE SEQUENCE [LARGE SCALE GENOMIC DNA]</scope>
</reference>
<dbReference type="Pfam" id="PF18701">
    <property type="entry name" value="DUF5641"/>
    <property type="match status" value="1"/>
</dbReference>
<dbReference type="InterPro" id="IPR043502">
    <property type="entry name" value="DNA/RNA_pol_sf"/>
</dbReference>
<dbReference type="InterPro" id="IPR001584">
    <property type="entry name" value="Integrase_cat-core"/>
</dbReference>
<dbReference type="Gene3D" id="3.10.10.10">
    <property type="entry name" value="HIV Type 1 Reverse Transcriptase, subunit A, domain 1"/>
    <property type="match status" value="1"/>
</dbReference>
<feature type="transmembrane region" description="Helical" evidence="2">
    <location>
        <begin position="1917"/>
        <end position="1937"/>
    </location>
</feature>
<gene>
    <name evidence="4" type="ORF">MENT_LOCUS15164</name>
</gene>
<dbReference type="InterPro" id="IPR009878">
    <property type="entry name" value="Phlebovirus_G2_fusion"/>
</dbReference>
<keyword evidence="2" id="KW-1133">Transmembrane helix</keyword>
<dbReference type="InterPro" id="IPR012337">
    <property type="entry name" value="RNaseH-like_sf"/>
</dbReference>
<dbReference type="Pfam" id="PF17921">
    <property type="entry name" value="Integrase_H2C2"/>
    <property type="match status" value="1"/>
</dbReference>
<dbReference type="Gene3D" id="3.30.420.10">
    <property type="entry name" value="Ribonuclease H-like superfamily/Ribonuclease H"/>
    <property type="match status" value="1"/>
</dbReference>